<organism evidence="1 2">
    <name type="scientific">Candidatus Uhrbacteria bacterium RIFCSPLOWO2_01_FULL_47_25</name>
    <dbReference type="NCBI Taxonomy" id="1802402"/>
    <lineage>
        <taxon>Bacteria</taxon>
        <taxon>Candidatus Uhriibacteriota</taxon>
    </lineage>
</organism>
<comment type="caution">
    <text evidence="1">The sequence shown here is derived from an EMBL/GenBank/DDBJ whole genome shotgun (WGS) entry which is preliminary data.</text>
</comment>
<accession>A0A1F7UYJ6</accession>
<sequence>MLIYELEMTFKVFSGNNIAKYMSRKSGFKLTKEHKRSISAGMKRAWEKSVGGTGAASLEKYGFLIKDRKQIRKEVIKMLGGKCKRCNFSDIRALQIDHVNGNGSKEVKSFYGGNKTMQRYIFTGRLPKENYQILCANCNWIKRHENKEFTQPK</sequence>
<dbReference type="Proteomes" id="UP000176846">
    <property type="component" value="Unassembled WGS sequence"/>
</dbReference>
<dbReference type="AlphaFoldDB" id="A0A1F7UYJ6"/>
<proteinExistence type="predicted"/>
<reference evidence="1 2" key="1">
    <citation type="journal article" date="2016" name="Nat. Commun.">
        <title>Thousands of microbial genomes shed light on interconnected biogeochemical processes in an aquifer system.</title>
        <authorList>
            <person name="Anantharaman K."/>
            <person name="Brown C.T."/>
            <person name="Hug L.A."/>
            <person name="Sharon I."/>
            <person name="Castelle C.J."/>
            <person name="Probst A.J."/>
            <person name="Thomas B.C."/>
            <person name="Singh A."/>
            <person name="Wilkins M.J."/>
            <person name="Karaoz U."/>
            <person name="Brodie E.L."/>
            <person name="Williams K.H."/>
            <person name="Hubbard S.S."/>
            <person name="Banfield J.F."/>
        </authorList>
    </citation>
    <scope>NUCLEOTIDE SEQUENCE [LARGE SCALE GENOMIC DNA]</scope>
</reference>
<name>A0A1F7UYJ6_9BACT</name>
<evidence type="ECO:0008006" key="3">
    <source>
        <dbReference type="Google" id="ProtNLM"/>
    </source>
</evidence>
<dbReference type="EMBL" id="MGEK01000006">
    <property type="protein sequence ID" value="OGL82844.1"/>
    <property type="molecule type" value="Genomic_DNA"/>
</dbReference>
<protein>
    <recommendedName>
        <fullName evidence="3">HNH nuclease domain-containing protein</fullName>
    </recommendedName>
</protein>
<gene>
    <name evidence="1" type="ORF">A2936_04235</name>
</gene>
<evidence type="ECO:0000313" key="2">
    <source>
        <dbReference type="Proteomes" id="UP000176846"/>
    </source>
</evidence>
<evidence type="ECO:0000313" key="1">
    <source>
        <dbReference type="EMBL" id="OGL82844.1"/>
    </source>
</evidence>